<evidence type="ECO:0000256" key="1">
    <source>
        <dbReference type="ARBA" id="ARBA00007198"/>
    </source>
</evidence>
<comment type="caution">
    <text evidence="3">The sequence shown here is derived from an EMBL/GenBank/DDBJ whole genome shotgun (WGS) entry which is preliminary data.</text>
</comment>
<comment type="similarity">
    <text evidence="1 2">Belongs to the ArsC family.</text>
</comment>
<dbReference type="AlphaFoldDB" id="A0A841R2X8"/>
<keyword evidence="4" id="KW-1185">Reference proteome</keyword>
<dbReference type="PROSITE" id="PS51353">
    <property type="entry name" value="ARSC"/>
    <property type="match status" value="1"/>
</dbReference>
<dbReference type="Proteomes" id="UP000587760">
    <property type="component" value="Unassembled WGS sequence"/>
</dbReference>
<proteinExistence type="inferred from homology"/>
<evidence type="ECO:0000313" key="3">
    <source>
        <dbReference type="EMBL" id="MBB6479394.1"/>
    </source>
</evidence>
<gene>
    <name evidence="3" type="ORF">HNR50_001052</name>
</gene>
<evidence type="ECO:0000256" key="2">
    <source>
        <dbReference type="PROSITE-ProRule" id="PRU01282"/>
    </source>
</evidence>
<keyword evidence="3" id="KW-0560">Oxidoreductase</keyword>
<dbReference type="Pfam" id="PF03960">
    <property type="entry name" value="ArsC"/>
    <property type="match status" value="1"/>
</dbReference>
<dbReference type="Gene3D" id="3.40.30.10">
    <property type="entry name" value="Glutaredoxin"/>
    <property type="match status" value="1"/>
</dbReference>
<dbReference type="InterPro" id="IPR006504">
    <property type="entry name" value="Tscrpt_reg_Spx/MgsR"/>
</dbReference>
<dbReference type="NCBIfam" id="TIGR01617">
    <property type="entry name" value="arsC_related"/>
    <property type="match status" value="1"/>
</dbReference>
<accession>A0A841R2X8</accession>
<dbReference type="SUPFAM" id="SSF52833">
    <property type="entry name" value="Thioredoxin-like"/>
    <property type="match status" value="1"/>
</dbReference>
<dbReference type="InterPro" id="IPR036249">
    <property type="entry name" value="Thioredoxin-like_sf"/>
</dbReference>
<dbReference type="EMBL" id="JACHGJ010000002">
    <property type="protein sequence ID" value="MBB6479394.1"/>
    <property type="molecule type" value="Genomic_DNA"/>
</dbReference>
<sequence>MSEYVLYQYPTCSTCRKAIKWLDGRDFKYNSHHIVEETPAAAEIKNLIEKSGLPFRKFFNTSGKRYRELGIKDRLEQMTADDAAELLASDGMLLKRPIIIKNEIVLVGFKETEWSHNL</sequence>
<name>A0A841R2X8_9SPIO</name>
<dbReference type="RefSeq" id="WP_184744598.1">
    <property type="nucleotide sequence ID" value="NZ_JACHGJ010000002.1"/>
</dbReference>
<reference evidence="3 4" key="1">
    <citation type="submission" date="2020-08" db="EMBL/GenBank/DDBJ databases">
        <title>Genomic Encyclopedia of Type Strains, Phase IV (KMG-IV): sequencing the most valuable type-strain genomes for metagenomic binning, comparative biology and taxonomic classification.</title>
        <authorList>
            <person name="Goeker M."/>
        </authorList>
    </citation>
    <scope>NUCLEOTIDE SEQUENCE [LARGE SCALE GENOMIC DNA]</scope>
    <source>
        <strain evidence="3 4">DSM 2461</strain>
    </source>
</reference>
<dbReference type="PANTHER" id="PTHR30041:SF8">
    <property type="entry name" value="PROTEIN YFFB"/>
    <property type="match status" value="1"/>
</dbReference>
<protein>
    <submittedName>
        <fullName evidence="3">Arsenate reductase</fullName>
        <ecNumber evidence="3">1.20.4.1</ecNumber>
    </submittedName>
</protein>
<dbReference type="CDD" id="cd03036">
    <property type="entry name" value="ArsC_like"/>
    <property type="match status" value="1"/>
</dbReference>
<dbReference type="PANTHER" id="PTHR30041">
    <property type="entry name" value="ARSENATE REDUCTASE"/>
    <property type="match status" value="1"/>
</dbReference>
<dbReference type="EC" id="1.20.4.1" evidence="3"/>
<dbReference type="GO" id="GO:0008794">
    <property type="term" value="F:arsenate reductase (glutaredoxin) activity"/>
    <property type="evidence" value="ECO:0007669"/>
    <property type="project" value="UniProtKB-EC"/>
</dbReference>
<organism evidence="3 4">
    <name type="scientific">Spirochaeta isovalerica</name>
    <dbReference type="NCBI Taxonomy" id="150"/>
    <lineage>
        <taxon>Bacteria</taxon>
        <taxon>Pseudomonadati</taxon>
        <taxon>Spirochaetota</taxon>
        <taxon>Spirochaetia</taxon>
        <taxon>Spirochaetales</taxon>
        <taxon>Spirochaetaceae</taxon>
        <taxon>Spirochaeta</taxon>
    </lineage>
</organism>
<evidence type="ECO:0000313" key="4">
    <source>
        <dbReference type="Proteomes" id="UP000587760"/>
    </source>
</evidence>
<dbReference type="InterPro" id="IPR006660">
    <property type="entry name" value="Arsenate_reductase-like"/>
</dbReference>